<comment type="similarity">
    <text evidence="1 9">Belongs to the Cu-Zn superoxide dismutase family.</text>
</comment>
<name>A0A226ERD0_FOLCA</name>
<dbReference type="InterPro" id="IPR001424">
    <property type="entry name" value="SOD_Cu_Zn_dom"/>
</dbReference>
<comment type="cofactor">
    <cofactor evidence="9">
        <name>Cu cation</name>
        <dbReference type="ChEBI" id="CHEBI:23378"/>
    </cofactor>
    <text evidence="9">Binds 1 copper ion per subunit.</text>
</comment>
<dbReference type="GO" id="GO:0005507">
    <property type="term" value="F:copper ion binding"/>
    <property type="evidence" value="ECO:0007669"/>
    <property type="project" value="InterPro"/>
</dbReference>
<accession>A0A226ERD0</accession>
<dbReference type="Pfam" id="PF00080">
    <property type="entry name" value="Sod_Cu"/>
    <property type="match status" value="1"/>
</dbReference>
<keyword evidence="10" id="KW-0732">Signal</keyword>
<dbReference type="Gene3D" id="2.60.40.200">
    <property type="entry name" value="Superoxide dismutase, copper/zinc binding domain"/>
    <property type="match status" value="1"/>
</dbReference>
<dbReference type="GO" id="GO:0004784">
    <property type="term" value="F:superoxide dismutase activity"/>
    <property type="evidence" value="ECO:0007669"/>
    <property type="project" value="UniProtKB-EC"/>
</dbReference>
<dbReference type="InterPro" id="IPR018152">
    <property type="entry name" value="SOD_Cu/Zn_BS"/>
</dbReference>
<feature type="chain" id="PRO_5012466178" description="Superoxide dismutase [Cu-Zn]" evidence="10">
    <location>
        <begin position="31"/>
        <end position="195"/>
    </location>
</feature>
<reference evidence="12 13" key="1">
    <citation type="submission" date="2015-12" db="EMBL/GenBank/DDBJ databases">
        <title>The genome of Folsomia candida.</title>
        <authorList>
            <person name="Faddeeva A."/>
            <person name="Derks M.F."/>
            <person name="Anvar Y."/>
            <person name="Smit S."/>
            <person name="Van Straalen N."/>
            <person name="Roelofs D."/>
        </authorList>
    </citation>
    <scope>NUCLEOTIDE SEQUENCE [LARGE SCALE GENOMIC DNA]</scope>
    <source>
        <strain evidence="12 13">VU population</strain>
        <tissue evidence="12">Whole body</tissue>
    </source>
</reference>
<sequence>MKMRTVAVVGVLSALCVAIIIAVVVTSVSGAPAAQTGVVVTKAYVLFNIGVDKSGIVGSLDLSQDEPSSPVKINGTLTGLTPKGQHGFHVHESGDIRGGCASTRGHFNPKMLTHGAPGDETRHVGDLGNIMADDKGVAVINITDRMISLTGDNSVLGRAFIVHEKEDDLGKGGDDGSKKTGNAGGRLACGIIGVA</sequence>
<proteinExistence type="inferred from homology"/>
<evidence type="ECO:0000256" key="2">
    <source>
        <dbReference type="ARBA" id="ARBA00022723"/>
    </source>
</evidence>
<organism evidence="12 13">
    <name type="scientific">Folsomia candida</name>
    <name type="common">Springtail</name>
    <dbReference type="NCBI Taxonomy" id="158441"/>
    <lineage>
        <taxon>Eukaryota</taxon>
        <taxon>Metazoa</taxon>
        <taxon>Ecdysozoa</taxon>
        <taxon>Arthropoda</taxon>
        <taxon>Hexapoda</taxon>
        <taxon>Collembola</taxon>
        <taxon>Entomobryomorpha</taxon>
        <taxon>Isotomoidea</taxon>
        <taxon>Isotomidae</taxon>
        <taxon>Proisotominae</taxon>
        <taxon>Folsomia</taxon>
    </lineage>
</organism>
<keyword evidence="4" id="KW-0049">Antioxidant</keyword>
<comment type="caution">
    <text evidence="12">The sequence shown here is derived from an EMBL/GenBank/DDBJ whole genome shotgun (WGS) entry which is preliminary data.</text>
</comment>
<dbReference type="STRING" id="158441.A0A226ERD0"/>
<evidence type="ECO:0000256" key="4">
    <source>
        <dbReference type="ARBA" id="ARBA00022862"/>
    </source>
</evidence>
<keyword evidence="3 9" id="KW-0862">Zinc</keyword>
<dbReference type="AlphaFoldDB" id="A0A226ERD0"/>
<dbReference type="InterPro" id="IPR036423">
    <property type="entry name" value="SOD-like_Cu/Zn_dom_sf"/>
</dbReference>
<comment type="function">
    <text evidence="9">Destroys radicals which are normally produced within the cells and which are toxic to biological systems.</text>
</comment>
<evidence type="ECO:0000256" key="7">
    <source>
        <dbReference type="ARBA" id="ARBA00023157"/>
    </source>
</evidence>
<evidence type="ECO:0000256" key="8">
    <source>
        <dbReference type="ARBA" id="ARBA00049204"/>
    </source>
</evidence>
<evidence type="ECO:0000256" key="6">
    <source>
        <dbReference type="ARBA" id="ARBA00023008"/>
    </source>
</evidence>
<comment type="catalytic activity">
    <reaction evidence="8 9">
        <text>2 superoxide + 2 H(+) = H2O2 + O2</text>
        <dbReference type="Rhea" id="RHEA:20696"/>
        <dbReference type="ChEBI" id="CHEBI:15378"/>
        <dbReference type="ChEBI" id="CHEBI:15379"/>
        <dbReference type="ChEBI" id="CHEBI:16240"/>
        <dbReference type="ChEBI" id="CHEBI:18421"/>
        <dbReference type="EC" id="1.15.1.1"/>
    </reaction>
</comment>
<dbReference type="CDD" id="cd00305">
    <property type="entry name" value="Cu-Zn_Superoxide_Dismutase"/>
    <property type="match status" value="1"/>
</dbReference>
<comment type="cofactor">
    <cofactor evidence="9">
        <name>Zn(2+)</name>
        <dbReference type="ChEBI" id="CHEBI:29105"/>
    </cofactor>
    <text evidence="9">Binds 1 zinc ion per subunit.</text>
</comment>
<dbReference type="OMA" id="IVAHEGC"/>
<protein>
    <recommendedName>
        <fullName evidence="9">Superoxide dismutase [Cu-Zn]</fullName>
        <ecNumber evidence="9">1.15.1.1</ecNumber>
    </recommendedName>
</protein>
<evidence type="ECO:0000256" key="1">
    <source>
        <dbReference type="ARBA" id="ARBA00010457"/>
    </source>
</evidence>
<evidence type="ECO:0000313" key="12">
    <source>
        <dbReference type="EMBL" id="OXA59361.1"/>
    </source>
</evidence>
<evidence type="ECO:0000259" key="11">
    <source>
        <dbReference type="Pfam" id="PF00080"/>
    </source>
</evidence>
<dbReference type="PRINTS" id="PR00068">
    <property type="entry name" value="CUZNDISMTASE"/>
</dbReference>
<keyword evidence="13" id="KW-1185">Reference proteome</keyword>
<evidence type="ECO:0000256" key="9">
    <source>
        <dbReference type="RuleBase" id="RU000393"/>
    </source>
</evidence>
<feature type="signal peptide" evidence="10">
    <location>
        <begin position="1"/>
        <end position="30"/>
    </location>
</feature>
<dbReference type="PANTHER" id="PTHR10003">
    <property type="entry name" value="SUPEROXIDE DISMUTASE CU-ZN -RELATED"/>
    <property type="match status" value="1"/>
</dbReference>
<dbReference type="SUPFAM" id="SSF49329">
    <property type="entry name" value="Cu,Zn superoxide dismutase-like"/>
    <property type="match status" value="1"/>
</dbReference>
<evidence type="ECO:0000256" key="3">
    <source>
        <dbReference type="ARBA" id="ARBA00022833"/>
    </source>
</evidence>
<dbReference type="FunFam" id="2.60.40.200:FF:000003">
    <property type="entry name" value="Superoxide dismutase [Cu-Zn], chloroplastic"/>
    <property type="match status" value="1"/>
</dbReference>
<dbReference type="OrthoDB" id="2015551at2759"/>
<dbReference type="PROSITE" id="PS00332">
    <property type="entry name" value="SOD_CU_ZN_2"/>
    <property type="match status" value="1"/>
</dbReference>
<dbReference type="EMBL" id="LNIX01000002">
    <property type="protein sequence ID" value="OXA59361.1"/>
    <property type="molecule type" value="Genomic_DNA"/>
</dbReference>
<feature type="domain" description="Superoxide dismutase copper/zinc binding" evidence="11">
    <location>
        <begin position="57"/>
        <end position="192"/>
    </location>
</feature>
<dbReference type="Proteomes" id="UP000198287">
    <property type="component" value="Unassembled WGS sequence"/>
</dbReference>
<evidence type="ECO:0000256" key="10">
    <source>
        <dbReference type="SAM" id="SignalP"/>
    </source>
</evidence>
<evidence type="ECO:0000313" key="13">
    <source>
        <dbReference type="Proteomes" id="UP000198287"/>
    </source>
</evidence>
<keyword evidence="7" id="KW-1015">Disulfide bond</keyword>
<keyword evidence="2 9" id="KW-0479">Metal-binding</keyword>
<gene>
    <name evidence="12" type="ORF">Fcan01_05099</name>
</gene>
<dbReference type="EC" id="1.15.1.1" evidence="9"/>
<keyword evidence="5 9" id="KW-0560">Oxidoreductase</keyword>
<keyword evidence="6 9" id="KW-0186">Copper</keyword>
<dbReference type="InterPro" id="IPR024134">
    <property type="entry name" value="SOD_Cu/Zn_/chaperone"/>
</dbReference>
<evidence type="ECO:0000256" key="5">
    <source>
        <dbReference type="ARBA" id="ARBA00023002"/>
    </source>
</evidence>